<comment type="catalytic activity">
    <reaction evidence="8">
        <text>L-seryl-[protein] + ATP = O-phospho-L-seryl-[protein] + ADP + H(+)</text>
        <dbReference type="Rhea" id="RHEA:17989"/>
        <dbReference type="Rhea" id="RHEA-COMP:9863"/>
        <dbReference type="Rhea" id="RHEA-COMP:11604"/>
        <dbReference type="ChEBI" id="CHEBI:15378"/>
        <dbReference type="ChEBI" id="CHEBI:29999"/>
        <dbReference type="ChEBI" id="CHEBI:30616"/>
        <dbReference type="ChEBI" id="CHEBI:83421"/>
        <dbReference type="ChEBI" id="CHEBI:456216"/>
        <dbReference type="EC" id="2.7.11.24"/>
    </reaction>
</comment>
<dbReference type="GO" id="GO:0004707">
    <property type="term" value="F:MAP kinase activity"/>
    <property type="evidence" value="ECO:0007669"/>
    <property type="project" value="UniProtKB-EC"/>
</dbReference>
<keyword evidence="5 11" id="KW-0418">Kinase</keyword>
<dbReference type="Gene3D" id="1.10.510.10">
    <property type="entry name" value="Transferase(Phosphotransferase) domain 1"/>
    <property type="match status" value="1"/>
</dbReference>
<feature type="region of interest" description="Disordered" evidence="12">
    <location>
        <begin position="347"/>
        <end position="376"/>
    </location>
</feature>
<dbReference type="AlphaFoldDB" id="A0A835YTC1"/>
<protein>
    <recommendedName>
        <fullName evidence="1 11">Mitogen-activated protein kinase</fullName>
        <ecNumber evidence="1 11">2.7.11.24</ecNumber>
    </recommendedName>
</protein>
<evidence type="ECO:0000256" key="2">
    <source>
        <dbReference type="ARBA" id="ARBA00022527"/>
    </source>
</evidence>
<evidence type="ECO:0000256" key="9">
    <source>
        <dbReference type="PROSITE-ProRule" id="PRU10141"/>
    </source>
</evidence>
<evidence type="ECO:0000256" key="1">
    <source>
        <dbReference type="ARBA" id="ARBA00012411"/>
    </source>
</evidence>
<evidence type="ECO:0000256" key="11">
    <source>
        <dbReference type="RuleBase" id="RU361165"/>
    </source>
</evidence>
<dbReference type="CDD" id="cd07852">
    <property type="entry name" value="STKc_MAPK15-like"/>
    <property type="match status" value="1"/>
</dbReference>
<dbReference type="InterPro" id="IPR003527">
    <property type="entry name" value="MAP_kinase_CS"/>
</dbReference>
<organism evidence="14 15">
    <name type="scientific">Tribonema minus</name>
    <dbReference type="NCBI Taxonomy" id="303371"/>
    <lineage>
        <taxon>Eukaryota</taxon>
        <taxon>Sar</taxon>
        <taxon>Stramenopiles</taxon>
        <taxon>Ochrophyta</taxon>
        <taxon>PX clade</taxon>
        <taxon>Xanthophyceae</taxon>
        <taxon>Tribonematales</taxon>
        <taxon>Tribonemataceae</taxon>
        <taxon>Tribonema</taxon>
    </lineage>
</organism>
<evidence type="ECO:0000256" key="5">
    <source>
        <dbReference type="ARBA" id="ARBA00022777"/>
    </source>
</evidence>
<comment type="catalytic activity">
    <reaction evidence="7 11">
        <text>L-threonyl-[protein] + ATP = O-phospho-L-threonyl-[protein] + ADP + H(+)</text>
        <dbReference type="Rhea" id="RHEA:46608"/>
        <dbReference type="Rhea" id="RHEA-COMP:11060"/>
        <dbReference type="Rhea" id="RHEA-COMP:11605"/>
        <dbReference type="ChEBI" id="CHEBI:15378"/>
        <dbReference type="ChEBI" id="CHEBI:30013"/>
        <dbReference type="ChEBI" id="CHEBI:30616"/>
        <dbReference type="ChEBI" id="CHEBI:61977"/>
        <dbReference type="ChEBI" id="CHEBI:456216"/>
        <dbReference type="EC" id="2.7.11.24"/>
    </reaction>
</comment>
<evidence type="ECO:0000256" key="12">
    <source>
        <dbReference type="SAM" id="MobiDB-lite"/>
    </source>
</evidence>
<evidence type="ECO:0000313" key="15">
    <source>
        <dbReference type="Proteomes" id="UP000664859"/>
    </source>
</evidence>
<dbReference type="FunFam" id="1.10.510.10:FF:000238">
    <property type="entry name" value="Mitogen-activated protein kinase"/>
    <property type="match status" value="1"/>
</dbReference>
<keyword evidence="4 9" id="KW-0547">Nucleotide-binding</keyword>
<feature type="domain" description="Protein kinase" evidence="13">
    <location>
        <begin position="13"/>
        <end position="300"/>
    </location>
</feature>
<evidence type="ECO:0000256" key="3">
    <source>
        <dbReference type="ARBA" id="ARBA00022679"/>
    </source>
</evidence>
<dbReference type="FunFam" id="3.30.200.20:FF:000166">
    <property type="entry name" value="Mitogen-activated protein kinase"/>
    <property type="match status" value="1"/>
</dbReference>
<keyword evidence="6 9" id="KW-0067">ATP-binding</keyword>
<dbReference type="GO" id="GO:0005524">
    <property type="term" value="F:ATP binding"/>
    <property type="evidence" value="ECO:0007669"/>
    <property type="project" value="UniProtKB-UniRule"/>
</dbReference>
<keyword evidence="2 10" id="KW-0723">Serine/threonine-protein kinase</keyword>
<proteinExistence type="inferred from homology"/>
<accession>A0A835YTC1</accession>
<evidence type="ECO:0000256" key="8">
    <source>
        <dbReference type="ARBA" id="ARBA00048312"/>
    </source>
</evidence>
<dbReference type="EMBL" id="JAFCMP010000334">
    <property type="protein sequence ID" value="KAG5181216.1"/>
    <property type="molecule type" value="Genomic_DNA"/>
</dbReference>
<evidence type="ECO:0000259" key="13">
    <source>
        <dbReference type="PROSITE" id="PS50011"/>
    </source>
</evidence>
<feature type="compositionally biased region" description="Polar residues" evidence="12">
    <location>
        <begin position="359"/>
        <end position="369"/>
    </location>
</feature>
<feature type="binding site" evidence="9">
    <location>
        <position position="42"/>
    </location>
    <ligand>
        <name>ATP</name>
        <dbReference type="ChEBI" id="CHEBI:30616"/>
    </ligand>
</feature>
<sequence length="376" mass="42582">MSDEIDRHVLRRFEICQKLGKGAYGIVWKATEKRSRCVVALKKCFDAFRNATDAQRTFREIMYLQALSGHDNIIRLQHVIKAENGRDIYLTFDHMETDLHAVIRANILEEIHKKYIIYQLVKALKFMHSAQLLHRDIKPSNLLLNSDCHIKLCDFGLCRSVAEAAGPQPHLTDYVATRWYRAPEILLGSPRYTKGVDMWAVGCILGEMLNGRPIFPGTSTMNQVEKILELTGRPCPEDVSAVRSPYAATMLESIPPTHQAPISESFPNASVQALDLISQCLHFNPDKRTSSADALKHPYVSEFHNPAEEPDYPHGPIKIVIESGAVDDNTKLSAADYRDMLYRDINARRKESRRREQAAQGNRRSSSLVNEDDAAQ</sequence>
<feature type="compositionally biased region" description="Basic and acidic residues" evidence="12">
    <location>
        <begin position="347"/>
        <end position="357"/>
    </location>
</feature>
<dbReference type="PROSITE" id="PS50011">
    <property type="entry name" value="PROTEIN_KINASE_DOM"/>
    <property type="match status" value="1"/>
</dbReference>
<name>A0A835YTC1_9STRA</name>
<gene>
    <name evidence="14" type="ORF">JKP88DRAFT_157770</name>
</gene>
<dbReference type="InterPro" id="IPR000719">
    <property type="entry name" value="Prot_kinase_dom"/>
</dbReference>
<comment type="cofactor">
    <cofactor evidence="11">
        <name>Mg(2+)</name>
        <dbReference type="ChEBI" id="CHEBI:18420"/>
    </cofactor>
</comment>
<dbReference type="InterPro" id="IPR017441">
    <property type="entry name" value="Protein_kinase_ATP_BS"/>
</dbReference>
<dbReference type="Pfam" id="PF00069">
    <property type="entry name" value="Pkinase"/>
    <property type="match status" value="1"/>
</dbReference>
<reference evidence="14" key="1">
    <citation type="submission" date="2021-02" db="EMBL/GenBank/DDBJ databases">
        <title>First Annotated Genome of the Yellow-green Alga Tribonema minus.</title>
        <authorList>
            <person name="Mahan K.M."/>
        </authorList>
    </citation>
    <scope>NUCLEOTIDE SEQUENCE</scope>
    <source>
        <strain evidence="14">UTEX B ZZ1240</strain>
    </source>
</reference>
<evidence type="ECO:0000256" key="4">
    <source>
        <dbReference type="ARBA" id="ARBA00022741"/>
    </source>
</evidence>
<dbReference type="PROSITE" id="PS00108">
    <property type="entry name" value="PROTEIN_KINASE_ST"/>
    <property type="match status" value="1"/>
</dbReference>
<comment type="similarity">
    <text evidence="11">Belongs to the protein kinase superfamily. Ser/Thr protein kinase family. MAP kinase subfamily.</text>
</comment>
<evidence type="ECO:0000256" key="10">
    <source>
        <dbReference type="RuleBase" id="RU000304"/>
    </source>
</evidence>
<dbReference type="PANTHER" id="PTHR24055">
    <property type="entry name" value="MITOGEN-ACTIVATED PROTEIN KINASE"/>
    <property type="match status" value="1"/>
</dbReference>
<dbReference type="OrthoDB" id="192887at2759"/>
<dbReference type="PROSITE" id="PS00107">
    <property type="entry name" value="PROTEIN_KINASE_ATP"/>
    <property type="match status" value="1"/>
</dbReference>
<dbReference type="InterPro" id="IPR011009">
    <property type="entry name" value="Kinase-like_dom_sf"/>
</dbReference>
<dbReference type="EC" id="2.7.11.24" evidence="1 11"/>
<dbReference type="Gene3D" id="3.30.200.20">
    <property type="entry name" value="Phosphorylase Kinase, domain 1"/>
    <property type="match status" value="1"/>
</dbReference>
<dbReference type="InterPro" id="IPR050117">
    <property type="entry name" value="MAPK"/>
</dbReference>
<evidence type="ECO:0000256" key="7">
    <source>
        <dbReference type="ARBA" id="ARBA00047592"/>
    </source>
</evidence>
<dbReference type="PROSITE" id="PS01351">
    <property type="entry name" value="MAPK"/>
    <property type="match status" value="1"/>
</dbReference>
<dbReference type="SMART" id="SM00220">
    <property type="entry name" value="S_TKc"/>
    <property type="match status" value="1"/>
</dbReference>
<evidence type="ECO:0000313" key="14">
    <source>
        <dbReference type="EMBL" id="KAG5181216.1"/>
    </source>
</evidence>
<evidence type="ECO:0000256" key="6">
    <source>
        <dbReference type="ARBA" id="ARBA00022840"/>
    </source>
</evidence>
<comment type="activity regulation">
    <text evidence="11">Activated by threonine and tyrosine phosphorylation.</text>
</comment>
<comment type="caution">
    <text evidence="14">The sequence shown here is derived from an EMBL/GenBank/DDBJ whole genome shotgun (WGS) entry which is preliminary data.</text>
</comment>
<keyword evidence="15" id="KW-1185">Reference proteome</keyword>
<dbReference type="InterPro" id="IPR008271">
    <property type="entry name" value="Ser/Thr_kinase_AS"/>
</dbReference>
<dbReference type="SUPFAM" id="SSF56112">
    <property type="entry name" value="Protein kinase-like (PK-like)"/>
    <property type="match status" value="1"/>
</dbReference>
<dbReference type="Proteomes" id="UP000664859">
    <property type="component" value="Unassembled WGS sequence"/>
</dbReference>
<keyword evidence="3 11" id="KW-0808">Transferase</keyword>
<keyword evidence="11" id="KW-0460">Magnesium</keyword>